<protein>
    <submittedName>
        <fullName evidence="2">Class I glutamine amidotransferase-like protein</fullName>
    </submittedName>
</protein>
<dbReference type="InterPro" id="IPR044992">
    <property type="entry name" value="ChyE-like"/>
</dbReference>
<organism evidence="2 3">
    <name type="scientific">Phyllosticta citriasiana</name>
    <dbReference type="NCBI Taxonomy" id="595635"/>
    <lineage>
        <taxon>Eukaryota</taxon>
        <taxon>Fungi</taxon>
        <taxon>Dikarya</taxon>
        <taxon>Ascomycota</taxon>
        <taxon>Pezizomycotina</taxon>
        <taxon>Dothideomycetes</taxon>
        <taxon>Dothideomycetes incertae sedis</taxon>
        <taxon>Botryosphaeriales</taxon>
        <taxon>Phyllostictaceae</taxon>
        <taxon>Phyllosticta</taxon>
    </lineage>
</organism>
<sequence length="255" mass="27618">MPGPTTNGRGAGPRIAIFKNTPSALATVPTSSDSFITAFSAVAPDAQLDFFDPIEAQEYPADAGAAYDLVILSGGTADINAPDPWVLKMLEFVRELVRARAEGRTAAKVVGICWGHQAVHVALGGRMEMMGESGPEMGVTTIGLTDEGSKFFDFAAGKKSYDIHEFHKRQIVDPAPGFVPLVQQNQCFVSNDNAILTFQGHPEMSAKLAQSLLANASTYTQAMSDDEQREVAKRMEKEHNGNAILSRVVRWVYEK</sequence>
<evidence type="ECO:0000259" key="1">
    <source>
        <dbReference type="Pfam" id="PF00117"/>
    </source>
</evidence>
<gene>
    <name evidence="2" type="ORF">IWZ03DRAFT_381100</name>
</gene>
<dbReference type="PANTHER" id="PTHR42695:SF5">
    <property type="entry name" value="GLUTAMINE AMIDOTRANSFERASE YLR126C-RELATED"/>
    <property type="match status" value="1"/>
</dbReference>
<dbReference type="InterPro" id="IPR017926">
    <property type="entry name" value="GATASE"/>
</dbReference>
<evidence type="ECO:0000313" key="3">
    <source>
        <dbReference type="Proteomes" id="UP001363622"/>
    </source>
</evidence>
<keyword evidence="3" id="KW-1185">Reference proteome</keyword>
<evidence type="ECO:0000313" key="2">
    <source>
        <dbReference type="EMBL" id="KAK7514599.1"/>
    </source>
</evidence>
<dbReference type="CDD" id="cd01741">
    <property type="entry name" value="GATase1_1"/>
    <property type="match status" value="1"/>
</dbReference>
<name>A0ABR1KGN2_9PEZI</name>
<dbReference type="Proteomes" id="UP001363622">
    <property type="component" value="Unassembled WGS sequence"/>
</dbReference>
<dbReference type="EMBL" id="JBBPHU010000008">
    <property type="protein sequence ID" value="KAK7514599.1"/>
    <property type="molecule type" value="Genomic_DNA"/>
</dbReference>
<dbReference type="PANTHER" id="PTHR42695">
    <property type="entry name" value="GLUTAMINE AMIDOTRANSFERASE YLR126C-RELATED"/>
    <property type="match status" value="1"/>
</dbReference>
<dbReference type="Gene3D" id="3.40.50.880">
    <property type="match status" value="1"/>
</dbReference>
<dbReference type="Pfam" id="PF00117">
    <property type="entry name" value="GATase"/>
    <property type="match status" value="1"/>
</dbReference>
<reference evidence="2 3" key="1">
    <citation type="submission" date="2024-04" db="EMBL/GenBank/DDBJ databases">
        <title>Phyllosticta paracitricarpa is synonymous to the EU quarantine fungus P. citricarpa based on phylogenomic analyses.</title>
        <authorList>
            <consortium name="Lawrence Berkeley National Laboratory"/>
            <person name="Van Ingen-Buijs V.A."/>
            <person name="Van Westerhoven A.C."/>
            <person name="Haridas S."/>
            <person name="Skiadas P."/>
            <person name="Martin F."/>
            <person name="Groenewald J.Z."/>
            <person name="Crous P.W."/>
            <person name="Seidl M.F."/>
        </authorList>
    </citation>
    <scope>NUCLEOTIDE SEQUENCE [LARGE SCALE GENOMIC DNA]</scope>
    <source>
        <strain evidence="2 3">CBS 123371</strain>
    </source>
</reference>
<accession>A0ABR1KGN2</accession>
<comment type="caution">
    <text evidence="2">The sequence shown here is derived from an EMBL/GenBank/DDBJ whole genome shotgun (WGS) entry which is preliminary data.</text>
</comment>
<dbReference type="PROSITE" id="PS51273">
    <property type="entry name" value="GATASE_TYPE_1"/>
    <property type="match status" value="1"/>
</dbReference>
<dbReference type="InterPro" id="IPR029062">
    <property type="entry name" value="Class_I_gatase-like"/>
</dbReference>
<dbReference type="SUPFAM" id="SSF52317">
    <property type="entry name" value="Class I glutamine amidotransferase-like"/>
    <property type="match status" value="1"/>
</dbReference>
<feature type="domain" description="Glutamine amidotransferase" evidence="1">
    <location>
        <begin position="64"/>
        <end position="214"/>
    </location>
</feature>
<proteinExistence type="predicted"/>